<dbReference type="EMBL" id="PP511379">
    <property type="protein sequence ID" value="XCD03718.1"/>
    <property type="molecule type" value="Genomic_DNA"/>
</dbReference>
<reference evidence="1" key="1">
    <citation type="submission" date="2024-03" db="EMBL/GenBank/DDBJ databases">
        <title>Diverse circular DNA viruses in blood, oral, and fecal samples of captive lemurs.</title>
        <authorList>
            <person name="Paietta E.N."/>
            <person name="Kraberger S."/>
            <person name="Lund M.C."/>
            <person name="Custer J.M."/>
            <person name="Vargas K.M."/>
            <person name="Ehmke E.E."/>
            <person name="Yoder A.D."/>
            <person name="Varsani A."/>
        </authorList>
    </citation>
    <scope>NUCLEOTIDE SEQUENCE</scope>
    <source>
        <strain evidence="1">Duke_21_1</strain>
    </source>
</reference>
<dbReference type="Gene3D" id="3.30.420.240">
    <property type="match status" value="1"/>
</dbReference>
<proteinExistence type="predicted"/>
<protein>
    <submittedName>
        <fullName evidence="1">Terminase</fullName>
    </submittedName>
</protein>
<name>A0AAU8AW95_9CAUD</name>
<accession>A0AAU8AW95</accession>
<dbReference type="Gene3D" id="3.40.50.300">
    <property type="entry name" value="P-loop containing nucleotide triphosphate hydrolases"/>
    <property type="match status" value="1"/>
</dbReference>
<dbReference type="Pfam" id="PF03237">
    <property type="entry name" value="Terminase_6N"/>
    <property type="match status" value="1"/>
</dbReference>
<dbReference type="InterPro" id="IPR027417">
    <property type="entry name" value="P-loop_NTPase"/>
</dbReference>
<organism evidence="1">
    <name type="scientific">Dulem virus 40</name>
    <dbReference type="NCBI Taxonomy" id="3145758"/>
    <lineage>
        <taxon>Viruses</taxon>
        <taxon>Duplodnaviria</taxon>
        <taxon>Heunggongvirae</taxon>
        <taxon>Uroviricota</taxon>
        <taxon>Caudoviricetes</taxon>
    </lineage>
</organism>
<sequence>MGKGSDIMTFLDGRKVVSYDAVVSLRKEKSKNAYISQKGGQENALASDADIVIAGGNRGGGKSAMLLLSILNDIYNPNLRALILRNERDDLTDLVNKSYDIYRDFGEYRKSKDLMSWGFKSGGDLSFGFHAGTIQDFKTRFQGREYSRIGVDEITHMIYEKFKYLLTTNRNSKGLRNQFMGTCNPDPDSWVAKFIDWWIGKDGFPIKERDGVLRYCFMNGDDVGDILWGGTPEEVYEQAKHIIDPLLNPGEDWHNYILSVTFIRAELDDNLALLESDPAYKAKLAGQSEEQRQRDLKGNWRFKSAGDDLIKWAHMDAFYKNAFQYGDNVKRVSCDVAFDGGDNLVMWLWVGNHIQDLYVCHQDSARTVEIVKSKLMDWGVREENFTYDLNGVGQTFKGYFPKANPFNNLEAVDVKVKHLYTNLKSQAAYEFAMDLIESRISINPELLDRKYGGSKQTLREILNIERKAIRRDDSKEDKGWALIIKKIMKQIVGHSPDYIEGLIYKKIFDIKVKKHTKPRMMRYVNPMRYR</sequence>
<evidence type="ECO:0000313" key="1">
    <source>
        <dbReference type="EMBL" id="XCD03718.1"/>
    </source>
</evidence>